<dbReference type="GeneID" id="66118533"/>
<evidence type="ECO:0000256" key="1">
    <source>
        <dbReference type="SAM" id="Coils"/>
    </source>
</evidence>
<dbReference type="OrthoDB" id="3981028at2759"/>
<evidence type="ECO:0000313" key="3">
    <source>
        <dbReference type="EMBL" id="KAG7193960.1"/>
    </source>
</evidence>
<keyword evidence="2" id="KW-0812">Transmembrane</keyword>
<evidence type="ECO:0000256" key="2">
    <source>
        <dbReference type="SAM" id="Phobius"/>
    </source>
</evidence>
<keyword evidence="2" id="KW-1133">Transmembrane helix</keyword>
<gene>
    <name evidence="3" type="ORF">KQ657_005159</name>
</gene>
<dbReference type="EMBL" id="JAHMUF010000009">
    <property type="protein sequence ID" value="KAG7193960.1"/>
    <property type="molecule type" value="Genomic_DNA"/>
</dbReference>
<protein>
    <submittedName>
        <fullName evidence="3">Uncharacterized protein</fullName>
    </submittedName>
</protein>
<keyword evidence="4" id="KW-1185">Reference proteome</keyword>
<evidence type="ECO:0000313" key="4">
    <source>
        <dbReference type="Proteomes" id="UP000790833"/>
    </source>
</evidence>
<feature type="coiled-coil region" evidence="1">
    <location>
        <begin position="197"/>
        <end position="251"/>
    </location>
</feature>
<keyword evidence="2" id="KW-0472">Membrane</keyword>
<dbReference type="AlphaFoldDB" id="A0A9P7VA19"/>
<feature type="transmembrane region" description="Helical" evidence="2">
    <location>
        <begin position="297"/>
        <end position="314"/>
    </location>
</feature>
<name>A0A9P7VA19_9ASCO</name>
<sequence>MISKGVAESRYQLALKLFVSRNFDKSFQHIRQLYNDIITTQPLHLPVALVGNIVKLYLTEIGTIFSRDDAGMDYGAKKAALASLKNDTLHYQLQDLYEHQFEQDIPCDIWYTLLSAEFVLRNQIYSENQDTELVKKFQSALDTVHSSGQDPTLKKLVDLFVFQVLPAYNMFDRAELIITQHPVYVNKMSESQTKLDRIRQNQRAKAEEERKMEVERKKLEQEIKAKEILRKKELEKERLQKNRAIKEINDSYMKDSSLNNRQQRISSNSSSISLVSKLTSRITYLASVSQEFMKENAIIILATILIAFLASKFINLKKINIREKISETIKMAFKVTYL</sequence>
<accession>A0A9P7VA19</accession>
<proteinExistence type="predicted"/>
<dbReference type="RefSeq" id="XP_043049507.1">
    <property type="nucleotide sequence ID" value="XM_043195802.1"/>
</dbReference>
<keyword evidence="1" id="KW-0175">Coiled coil</keyword>
<comment type="caution">
    <text evidence="3">The sequence shown here is derived from an EMBL/GenBank/DDBJ whole genome shotgun (WGS) entry which is preliminary data.</text>
</comment>
<reference evidence="3" key="1">
    <citation type="submission" date="2021-03" db="EMBL/GenBank/DDBJ databases">
        <authorList>
            <person name="Palmer J.M."/>
        </authorList>
    </citation>
    <scope>NUCLEOTIDE SEQUENCE</scope>
    <source>
        <strain evidence="3">ARV_011</strain>
    </source>
</reference>
<dbReference type="Proteomes" id="UP000790833">
    <property type="component" value="Unassembled WGS sequence"/>
</dbReference>
<organism evidence="3 4">
    <name type="scientific">Scheffersomyces spartinae</name>
    <dbReference type="NCBI Taxonomy" id="45513"/>
    <lineage>
        <taxon>Eukaryota</taxon>
        <taxon>Fungi</taxon>
        <taxon>Dikarya</taxon>
        <taxon>Ascomycota</taxon>
        <taxon>Saccharomycotina</taxon>
        <taxon>Pichiomycetes</taxon>
        <taxon>Debaryomycetaceae</taxon>
        <taxon>Scheffersomyces</taxon>
    </lineage>
</organism>